<gene>
    <name evidence="2" type="ORF">DM02DRAFT_608129</name>
</gene>
<feature type="region of interest" description="Disordered" evidence="1">
    <location>
        <begin position="171"/>
        <end position="212"/>
    </location>
</feature>
<feature type="compositionally biased region" description="Basic and acidic residues" evidence="1">
    <location>
        <begin position="186"/>
        <end position="196"/>
    </location>
</feature>
<sequence length="237" mass="25808">MAPTIEDRYLWLGLGVFTFIAVKAVSAGLRHIVTLTEVHNPTTPPPLPPPPATSSRDPSFSSSSSPPPTQPQNKEDTIKTASLSVLATCTNIEIRRAATKILCDRFMSNPSAGRLLLKDLASDDAETVHRARLALNLLEDYEALSGSGSRSRQQREEMWGLGGVMGISGRGDGGAGGVGGNAREGVAGRDPEERDLRRRRREAMVLNEGDRPVSQEDVWMRDGEGRMAIEESWDDRM</sequence>
<evidence type="ECO:0000256" key="1">
    <source>
        <dbReference type="SAM" id="MobiDB-lite"/>
    </source>
</evidence>
<keyword evidence="3" id="KW-1185">Reference proteome</keyword>
<dbReference type="EMBL" id="KZ805301">
    <property type="protein sequence ID" value="PVI08030.1"/>
    <property type="molecule type" value="Genomic_DNA"/>
</dbReference>
<feature type="region of interest" description="Disordered" evidence="1">
    <location>
        <begin position="38"/>
        <end position="76"/>
    </location>
</feature>
<evidence type="ECO:0000313" key="2">
    <source>
        <dbReference type="EMBL" id="PVI08030.1"/>
    </source>
</evidence>
<evidence type="ECO:0000313" key="3">
    <source>
        <dbReference type="Proteomes" id="UP000244855"/>
    </source>
</evidence>
<proteinExistence type="predicted"/>
<dbReference type="OrthoDB" id="5385189at2759"/>
<dbReference type="AlphaFoldDB" id="A0A2V1EEZ9"/>
<reference evidence="2 3" key="1">
    <citation type="journal article" date="2018" name="Sci. Rep.">
        <title>Comparative genomics provides insights into the lifestyle and reveals functional heterogeneity of dark septate endophytic fungi.</title>
        <authorList>
            <person name="Knapp D.G."/>
            <person name="Nemeth J.B."/>
            <person name="Barry K."/>
            <person name="Hainaut M."/>
            <person name="Henrissat B."/>
            <person name="Johnson J."/>
            <person name="Kuo A."/>
            <person name="Lim J.H.P."/>
            <person name="Lipzen A."/>
            <person name="Nolan M."/>
            <person name="Ohm R.A."/>
            <person name="Tamas L."/>
            <person name="Grigoriev I.V."/>
            <person name="Spatafora J.W."/>
            <person name="Nagy L.G."/>
            <person name="Kovacs G.M."/>
        </authorList>
    </citation>
    <scope>NUCLEOTIDE SEQUENCE [LARGE SCALE GENOMIC DNA]</scope>
    <source>
        <strain evidence="2 3">DSE2036</strain>
    </source>
</reference>
<name>A0A2V1EEZ9_9PLEO</name>
<feature type="compositionally biased region" description="Gly residues" evidence="1">
    <location>
        <begin position="171"/>
        <end position="182"/>
    </location>
</feature>
<feature type="compositionally biased region" description="Low complexity" evidence="1">
    <location>
        <begin position="53"/>
        <end position="64"/>
    </location>
</feature>
<dbReference type="Proteomes" id="UP000244855">
    <property type="component" value="Unassembled WGS sequence"/>
</dbReference>
<protein>
    <submittedName>
        <fullName evidence="2">Uncharacterized protein</fullName>
    </submittedName>
</protein>
<accession>A0A2V1EEZ9</accession>
<organism evidence="2 3">
    <name type="scientific">Periconia macrospinosa</name>
    <dbReference type="NCBI Taxonomy" id="97972"/>
    <lineage>
        <taxon>Eukaryota</taxon>
        <taxon>Fungi</taxon>
        <taxon>Dikarya</taxon>
        <taxon>Ascomycota</taxon>
        <taxon>Pezizomycotina</taxon>
        <taxon>Dothideomycetes</taxon>
        <taxon>Pleosporomycetidae</taxon>
        <taxon>Pleosporales</taxon>
        <taxon>Massarineae</taxon>
        <taxon>Periconiaceae</taxon>
        <taxon>Periconia</taxon>
    </lineage>
</organism>
<feature type="compositionally biased region" description="Pro residues" evidence="1">
    <location>
        <begin position="42"/>
        <end position="52"/>
    </location>
</feature>